<keyword evidence="2" id="KW-1185">Reference proteome</keyword>
<reference evidence="1 2" key="1">
    <citation type="submission" date="2019-05" db="EMBL/GenBank/DDBJ databases">
        <title>Another draft genome of Portunus trituberculatus and its Hox gene families provides insights of decapod evolution.</title>
        <authorList>
            <person name="Jeong J.-H."/>
            <person name="Song I."/>
            <person name="Kim S."/>
            <person name="Choi T."/>
            <person name="Kim D."/>
            <person name="Ryu S."/>
            <person name="Kim W."/>
        </authorList>
    </citation>
    <scope>NUCLEOTIDE SEQUENCE [LARGE SCALE GENOMIC DNA]</scope>
    <source>
        <tissue evidence="1">Muscle</tissue>
    </source>
</reference>
<sequence>MYPELLKNVSERIEMVEKDGSEEWGKGRVSKGEITHVMDWTREGNRGFKVQLSPNDTALAKGKQSVGKKKNPAHGSDSVYIVPPYRSQLQLFVRPLPILFVICAL</sequence>
<evidence type="ECO:0000313" key="2">
    <source>
        <dbReference type="Proteomes" id="UP000324222"/>
    </source>
</evidence>
<dbReference type="Proteomes" id="UP000324222">
    <property type="component" value="Unassembled WGS sequence"/>
</dbReference>
<protein>
    <submittedName>
        <fullName evidence="1">Uncharacterized protein</fullName>
    </submittedName>
</protein>
<dbReference type="EMBL" id="VSRR010005608">
    <property type="protein sequence ID" value="MPC42899.1"/>
    <property type="molecule type" value="Genomic_DNA"/>
</dbReference>
<organism evidence="1 2">
    <name type="scientific">Portunus trituberculatus</name>
    <name type="common">Swimming crab</name>
    <name type="synonym">Neptunus trituberculatus</name>
    <dbReference type="NCBI Taxonomy" id="210409"/>
    <lineage>
        <taxon>Eukaryota</taxon>
        <taxon>Metazoa</taxon>
        <taxon>Ecdysozoa</taxon>
        <taxon>Arthropoda</taxon>
        <taxon>Crustacea</taxon>
        <taxon>Multicrustacea</taxon>
        <taxon>Malacostraca</taxon>
        <taxon>Eumalacostraca</taxon>
        <taxon>Eucarida</taxon>
        <taxon>Decapoda</taxon>
        <taxon>Pleocyemata</taxon>
        <taxon>Brachyura</taxon>
        <taxon>Eubrachyura</taxon>
        <taxon>Portunoidea</taxon>
        <taxon>Portunidae</taxon>
        <taxon>Portuninae</taxon>
        <taxon>Portunus</taxon>
    </lineage>
</organism>
<accession>A0A5B7FCB1</accession>
<gene>
    <name evidence="1" type="ORF">E2C01_036531</name>
</gene>
<name>A0A5B7FCB1_PORTR</name>
<dbReference type="AlphaFoldDB" id="A0A5B7FCB1"/>
<comment type="caution">
    <text evidence="1">The sequence shown here is derived from an EMBL/GenBank/DDBJ whole genome shotgun (WGS) entry which is preliminary data.</text>
</comment>
<evidence type="ECO:0000313" key="1">
    <source>
        <dbReference type="EMBL" id="MPC42899.1"/>
    </source>
</evidence>
<proteinExistence type="predicted"/>